<accession>A0AAC8Q6A8</accession>
<organism evidence="1 2">
    <name type="scientific">Archangium gephyra</name>
    <dbReference type="NCBI Taxonomy" id="48"/>
    <lineage>
        <taxon>Bacteria</taxon>
        <taxon>Pseudomonadati</taxon>
        <taxon>Myxococcota</taxon>
        <taxon>Myxococcia</taxon>
        <taxon>Myxococcales</taxon>
        <taxon>Cystobacterineae</taxon>
        <taxon>Archangiaceae</taxon>
        <taxon>Archangium</taxon>
    </lineage>
</organism>
<dbReference type="EMBL" id="CP011509">
    <property type="protein sequence ID" value="AKJ01739.1"/>
    <property type="molecule type" value="Genomic_DNA"/>
</dbReference>
<reference evidence="1 2" key="1">
    <citation type="submission" date="2015-05" db="EMBL/GenBank/DDBJ databases">
        <title>Genome assembly of Archangium gephyra DSM 2261.</title>
        <authorList>
            <person name="Sharma G."/>
            <person name="Subramanian S."/>
        </authorList>
    </citation>
    <scope>NUCLEOTIDE SEQUENCE [LARGE SCALE GENOMIC DNA]</scope>
    <source>
        <strain evidence="1 2">DSM 2261</strain>
    </source>
</reference>
<evidence type="ECO:0000313" key="2">
    <source>
        <dbReference type="Proteomes" id="UP000035579"/>
    </source>
</evidence>
<dbReference type="KEGG" id="age:AA314_03365"/>
<name>A0AAC8Q6A8_9BACT</name>
<dbReference type="Proteomes" id="UP000035579">
    <property type="component" value="Chromosome"/>
</dbReference>
<protein>
    <submittedName>
        <fullName evidence="1">Uncharacterized protein</fullName>
    </submittedName>
</protein>
<gene>
    <name evidence="1" type="ORF">AA314_03365</name>
</gene>
<dbReference type="AlphaFoldDB" id="A0AAC8Q6A8"/>
<proteinExistence type="predicted"/>
<sequence>MRKHDDVPQREERYGAPTLLGIPLVVSSEEHVFATCLLATVGCKPLVKLPARTPRVRAGKTVSITRPLRRPFPA</sequence>
<evidence type="ECO:0000313" key="1">
    <source>
        <dbReference type="EMBL" id="AKJ01739.1"/>
    </source>
</evidence>